<name>A0A0K0DQ53_ANGCA</name>
<evidence type="ECO:0000313" key="1">
    <source>
        <dbReference type="Proteomes" id="UP000035642"/>
    </source>
</evidence>
<keyword evidence="1" id="KW-1185">Reference proteome</keyword>
<accession>A0A0K0DQ53</accession>
<reference evidence="2" key="2">
    <citation type="submission" date="2017-02" db="UniProtKB">
        <authorList>
            <consortium name="WormBaseParasite"/>
        </authorList>
    </citation>
    <scope>IDENTIFICATION</scope>
</reference>
<proteinExistence type="predicted"/>
<reference evidence="1" key="1">
    <citation type="submission" date="2012-09" db="EMBL/GenBank/DDBJ databases">
        <authorList>
            <person name="Martin A.A."/>
        </authorList>
    </citation>
    <scope>NUCLEOTIDE SEQUENCE</scope>
</reference>
<evidence type="ECO:0000313" key="2">
    <source>
        <dbReference type="WBParaSite" id="ACAC_0001389201-mRNA-1"/>
    </source>
</evidence>
<organism evidence="1 2">
    <name type="scientific">Angiostrongylus cantonensis</name>
    <name type="common">Rat lungworm</name>
    <dbReference type="NCBI Taxonomy" id="6313"/>
    <lineage>
        <taxon>Eukaryota</taxon>
        <taxon>Metazoa</taxon>
        <taxon>Ecdysozoa</taxon>
        <taxon>Nematoda</taxon>
        <taxon>Chromadorea</taxon>
        <taxon>Rhabditida</taxon>
        <taxon>Rhabditina</taxon>
        <taxon>Rhabditomorpha</taxon>
        <taxon>Strongyloidea</taxon>
        <taxon>Metastrongylidae</taxon>
        <taxon>Angiostrongylus</taxon>
    </lineage>
</organism>
<dbReference type="AlphaFoldDB" id="A0A0K0DQ53"/>
<sequence>MDSLPDPPQLSVTDLAQLEITTRLNEINLPSIKNASTLFKPSSSDYANLPSVAVGVLPTSLQLVESGLKENRAQDIDYGHERASFTDLCGRSPDSFAVSINCYGEMRRDSTMSTLVDDQYEFNTNIVLRMVGLLSEFFVGEYPSLVDCRLPCELSVDTVESSSPEIAGFIFFPDARKSHTLAMFQCFGLILSGRGAVRFSTDEMACRISEGKTCGTTNP</sequence>
<dbReference type="Proteomes" id="UP000035642">
    <property type="component" value="Unassembled WGS sequence"/>
</dbReference>
<protein>
    <submittedName>
        <fullName evidence="2">DSPn domain-containing protein</fullName>
    </submittedName>
</protein>
<dbReference type="WBParaSite" id="ACAC_0001389201-mRNA-1">
    <property type="protein sequence ID" value="ACAC_0001389201-mRNA-1"/>
    <property type="gene ID" value="ACAC_0001389201"/>
</dbReference>